<evidence type="ECO:0000313" key="2">
    <source>
        <dbReference type="EMBL" id="KAF6330378.1"/>
    </source>
</evidence>
<comment type="caution">
    <text evidence="2">The sequence shown here is derived from an EMBL/GenBank/DDBJ whole genome shotgun (WGS) entry which is preliminary data.</text>
</comment>
<accession>A0A7J7VZD3</accession>
<dbReference type="AlphaFoldDB" id="A0A7J7VZD3"/>
<organism evidence="2 3">
    <name type="scientific">Myotis myotis</name>
    <name type="common">Greater mouse-eared bat</name>
    <name type="synonym">Vespertilio myotis</name>
    <dbReference type="NCBI Taxonomy" id="51298"/>
    <lineage>
        <taxon>Eukaryota</taxon>
        <taxon>Metazoa</taxon>
        <taxon>Chordata</taxon>
        <taxon>Craniata</taxon>
        <taxon>Vertebrata</taxon>
        <taxon>Euteleostomi</taxon>
        <taxon>Mammalia</taxon>
        <taxon>Eutheria</taxon>
        <taxon>Laurasiatheria</taxon>
        <taxon>Chiroptera</taxon>
        <taxon>Yangochiroptera</taxon>
        <taxon>Vespertilionidae</taxon>
        <taxon>Myotis</taxon>
    </lineage>
</organism>
<evidence type="ECO:0000256" key="1">
    <source>
        <dbReference type="SAM" id="MobiDB-lite"/>
    </source>
</evidence>
<keyword evidence="3" id="KW-1185">Reference proteome</keyword>
<feature type="region of interest" description="Disordered" evidence="1">
    <location>
        <begin position="1"/>
        <end position="38"/>
    </location>
</feature>
<dbReference type="EMBL" id="JABWUV010000009">
    <property type="protein sequence ID" value="KAF6330378.1"/>
    <property type="molecule type" value="Genomic_DNA"/>
</dbReference>
<gene>
    <name evidence="2" type="ORF">mMyoMyo1_012368</name>
</gene>
<sequence length="222" mass="23524">MSLPGPTRTRAQPSPAQTPVSPSGSGGCAGDHTGSRLSFPGWKRAVGTGMRVLERCSEMVHVRDRTQWGLEDSSAVTFLRAFRVAVMVQHQGPTFSVCVWGGGGAGGERLQSPQRPAGDPLPQPPGTPAYPTSIPGPFPGPPDFPAQRRGSRLTLGRLRVVTAPSAVKYFQCHSCPPLPNALMSHKPPPNTTRNFLAIRGAGWSGGGGMPLDLESLRLRPHP</sequence>
<feature type="compositionally biased region" description="Pro residues" evidence="1">
    <location>
        <begin position="119"/>
        <end position="144"/>
    </location>
</feature>
<protein>
    <submittedName>
        <fullName evidence="2">Uncharacterized protein</fullName>
    </submittedName>
</protein>
<name>A0A7J7VZD3_MYOMY</name>
<reference evidence="2 3" key="1">
    <citation type="journal article" date="2020" name="Nature">
        <title>Six reference-quality genomes reveal evolution of bat adaptations.</title>
        <authorList>
            <person name="Jebb D."/>
            <person name="Huang Z."/>
            <person name="Pippel M."/>
            <person name="Hughes G.M."/>
            <person name="Lavrichenko K."/>
            <person name="Devanna P."/>
            <person name="Winkler S."/>
            <person name="Jermiin L.S."/>
            <person name="Skirmuntt E.C."/>
            <person name="Katzourakis A."/>
            <person name="Burkitt-Gray L."/>
            <person name="Ray D.A."/>
            <person name="Sullivan K.A.M."/>
            <person name="Roscito J.G."/>
            <person name="Kirilenko B.M."/>
            <person name="Davalos L.M."/>
            <person name="Corthals A.P."/>
            <person name="Power M.L."/>
            <person name="Jones G."/>
            <person name="Ransome R.D."/>
            <person name="Dechmann D.K.N."/>
            <person name="Locatelli A.G."/>
            <person name="Puechmaille S.J."/>
            <person name="Fedrigo O."/>
            <person name="Jarvis E.D."/>
            <person name="Hiller M."/>
            <person name="Vernes S.C."/>
            <person name="Myers E.W."/>
            <person name="Teeling E.C."/>
        </authorList>
    </citation>
    <scope>NUCLEOTIDE SEQUENCE [LARGE SCALE GENOMIC DNA]</scope>
    <source>
        <strain evidence="2">MMyoMyo1</strain>
        <tissue evidence="2">Flight muscle</tissue>
    </source>
</reference>
<proteinExistence type="predicted"/>
<feature type="compositionally biased region" description="Polar residues" evidence="1">
    <location>
        <begin position="9"/>
        <end position="23"/>
    </location>
</feature>
<feature type="region of interest" description="Disordered" evidence="1">
    <location>
        <begin position="106"/>
        <end position="149"/>
    </location>
</feature>
<evidence type="ECO:0000313" key="3">
    <source>
        <dbReference type="Proteomes" id="UP000527355"/>
    </source>
</evidence>
<dbReference type="Proteomes" id="UP000527355">
    <property type="component" value="Unassembled WGS sequence"/>
</dbReference>